<evidence type="ECO:0000313" key="2">
    <source>
        <dbReference type="Proteomes" id="UP000002415"/>
    </source>
</evidence>
<organism evidence="1 2">
    <name type="scientific">Fervidobacterium nodosum (strain ATCC 35602 / DSM 5306 / Rt17-B1)</name>
    <dbReference type="NCBI Taxonomy" id="381764"/>
    <lineage>
        <taxon>Bacteria</taxon>
        <taxon>Thermotogati</taxon>
        <taxon>Thermotogota</taxon>
        <taxon>Thermotogae</taxon>
        <taxon>Thermotogales</taxon>
        <taxon>Fervidobacteriaceae</taxon>
        <taxon>Fervidobacterium</taxon>
    </lineage>
</organism>
<proteinExistence type="predicted"/>
<dbReference type="EMBL" id="CP000771">
    <property type="protein sequence ID" value="ABS61025.1"/>
    <property type="molecule type" value="Genomic_DNA"/>
</dbReference>
<name>A7HM92_FERNB</name>
<evidence type="ECO:0008006" key="3">
    <source>
        <dbReference type="Google" id="ProtNLM"/>
    </source>
</evidence>
<accession>A7HM92</accession>
<keyword evidence="2" id="KW-1185">Reference proteome</keyword>
<sequence>MKSKIYFAILLSLSFVLLFSTGCMKLLNIQIPDGVYVVGDWNSWIPTEKDQMAFDSVEGCYKFELPTASMTFKASRSGTEYSIGWYKVIYKSGGVTKVSASIPVWKENLNSDSLTIYASPTIMINGQAVGVGDTEKFQTKKSKWYVGGKFNSWNLSNGEMTWDDSKKVFKYTLTNFNANEKSYQFKVTRNMGGWKPWEFNYDGKKYDAGFDNNTLSLESTGQVDIEITFNPKFSLIEAIATPK</sequence>
<dbReference type="HOGENOM" id="CLU_1105843_0_0_0"/>
<dbReference type="STRING" id="381764.Fnod_1178"/>
<evidence type="ECO:0000313" key="1">
    <source>
        <dbReference type="EMBL" id="ABS61025.1"/>
    </source>
</evidence>
<protein>
    <recommendedName>
        <fullName evidence="3">Lipoprotein</fullName>
    </recommendedName>
</protein>
<reference evidence="1 2" key="1">
    <citation type="submission" date="2007-07" db="EMBL/GenBank/DDBJ databases">
        <title>Complete sequence of Fervidobacterium nodosum Rt17-B1.</title>
        <authorList>
            <consortium name="US DOE Joint Genome Institute"/>
            <person name="Copeland A."/>
            <person name="Lucas S."/>
            <person name="Lapidus A."/>
            <person name="Barry K."/>
            <person name="Glavina del Rio T."/>
            <person name="Dalin E."/>
            <person name="Tice H."/>
            <person name="Pitluck S."/>
            <person name="Saunders E."/>
            <person name="Brettin T."/>
            <person name="Bruce D."/>
            <person name="Detter J.C."/>
            <person name="Han C."/>
            <person name="Schmutz J."/>
            <person name="Larimer F."/>
            <person name="Land M."/>
            <person name="Hauser L."/>
            <person name="Kyrpides N."/>
            <person name="Mikhailova N."/>
            <person name="Nelson K."/>
            <person name="Gogarten J.P."/>
            <person name="Noll K."/>
            <person name="Richardson P."/>
        </authorList>
    </citation>
    <scope>NUCLEOTIDE SEQUENCE [LARGE SCALE GENOMIC DNA]</scope>
    <source>
        <strain evidence="2">ATCC 35602 / DSM 5306 / Rt17-B1</strain>
    </source>
</reference>
<dbReference type="eggNOG" id="ENOG5032YI3">
    <property type="taxonomic scope" value="Bacteria"/>
</dbReference>
<gene>
    <name evidence="1" type="ordered locus">Fnod_1178</name>
</gene>
<dbReference type="KEGG" id="fno:Fnod_1178"/>
<dbReference type="Proteomes" id="UP000002415">
    <property type="component" value="Chromosome"/>
</dbReference>
<reference evidence="1 2" key="2">
    <citation type="journal article" date="2009" name="Proc. Natl. Acad. Sci. U.S.A.">
        <title>On the chimeric nature, thermophilic origin, and phylogenetic placement of the Thermotogales.</title>
        <authorList>
            <person name="Zhaxybayeva O."/>
            <person name="Swithers K.S."/>
            <person name="Lapierre P."/>
            <person name="Fournier G.P."/>
            <person name="Bickhart D.M."/>
            <person name="DeBoy R.T."/>
            <person name="Nelson K.E."/>
            <person name="Nesbo C.L."/>
            <person name="Doolittle W.F."/>
            <person name="Gogarten J.P."/>
            <person name="Noll K.M."/>
        </authorList>
    </citation>
    <scope>NUCLEOTIDE SEQUENCE [LARGE SCALE GENOMIC DNA]</scope>
    <source>
        <strain evidence="2">ATCC 35602 / DSM 5306 / Rt17-B1</strain>
    </source>
</reference>
<dbReference type="PROSITE" id="PS51257">
    <property type="entry name" value="PROKAR_LIPOPROTEIN"/>
    <property type="match status" value="1"/>
</dbReference>
<dbReference type="RefSeq" id="WP_011994337.1">
    <property type="nucleotide sequence ID" value="NC_009718.1"/>
</dbReference>
<dbReference type="AlphaFoldDB" id="A7HM92"/>